<proteinExistence type="predicted"/>
<dbReference type="AlphaFoldDB" id="A0A6J4URL9"/>
<gene>
    <name evidence="1" type="ORF">AVDCRST_MAG81-315</name>
</gene>
<organism evidence="1">
    <name type="scientific">uncultured Synechococcales cyanobacterium</name>
    <dbReference type="NCBI Taxonomy" id="1936017"/>
    <lineage>
        <taxon>Bacteria</taxon>
        <taxon>Bacillati</taxon>
        <taxon>Cyanobacteriota</taxon>
        <taxon>Cyanophyceae</taxon>
        <taxon>Synechococcales</taxon>
        <taxon>environmental samples</taxon>
    </lineage>
</organism>
<sequence>MIQEGTLGLERETEKFDPTLLIERAKGYDGRDPGRIGMPQVGLIIERITSCSPNFTEATP</sequence>
<dbReference type="EMBL" id="CADCWO010000022">
    <property type="protein sequence ID" value="CAA9557052.1"/>
    <property type="molecule type" value="Genomic_DNA"/>
</dbReference>
<evidence type="ECO:0000313" key="1">
    <source>
        <dbReference type="EMBL" id="CAA9557052.1"/>
    </source>
</evidence>
<name>A0A6J4URL9_9CYAN</name>
<accession>A0A6J4URL9</accession>
<protein>
    <submittedName>
        <fullName evidence="1">Uncharacterized protein</fullName>
    </submittedName>
</protein>
<reference evidence="1" key="1">
    <citation type="submission" date="2020-02" db="EMBL/GenBank/DDBJ databases">
        <authorList>
            <person name="Meier V. D."/>
        </authorList>
    </citation>
    <scope>NUCLEOTIDE SEQUENCE</scope>
    <source>
        <strain evidence="1">AVDCRST_MAG81</strain>
    </source>
</reference>